<dbReference type="AlphaFoldDB" id="A0A834WDJ8"/>
<feature type="transmembrane region" description="Helical" evidence="1">
    <location>
        <begin position="15"/>
        <end position="36"/>
    </location>
</feature>
<gene>
    <name evidence="2" type="ORF">G2W53_031052</name>
</gene>
<evidence type="ECO:0000313" key="2">
    <source>
        <dbReference type="EMBL" id="KAF7817083.1"/>
    </source>
</evidence>
<dbReference type="Proteomes" id="UP000634136">
    <property type="component" value="Unassembled WGS sequence"/>
</dbReference>
<keyword evidence="1" id="KW-1133">Transmembrane helix</keyword>
<organism evidence="2 3">
    <name type="scientific">Senna tora</name>
    <dbReference type="NCBI Taxonomy" id="362788"/>
    <lineage>
        <taxon>Eukaryota</taxon>
        <taxon>Viridiplantae</taxon>
        <taxon>Streptophyta</taxon>
        <taxon>Embryophyta</taxon>
        <taxon>Tracheophyta</taxon>
        <taxon>Spermatophyta</taxon>
        <taxon>Magnoliopsida</taxon>
        <taxon>eudicotyledons</taxon>
        <taxon>Gunneridae</taxon>
        <taxon>Pentapetalae</taxon>
        <taxon>rosids</taxon>
        <taxon>fabids</taxon>
        <taxon>Fabales</taxon>
        <taxon>Fabaceae</taxon>
        <taxon>Caesalpinioideae</taxon>
        <taxon>Cassia clade</taxon>
        <taxon>Senna</taxon>
    </lineage>
</organism>
<dbReference type="EMBL" id="JAAIUW010000009">
    <property type="protein sequence ID" value="KAF7817083.1"/>
    <property type="molecule type" value="Genomic_DNA"/>
</dbReference>
<protein>
    <submittedName>
        <fullName evidence="2">Uncharacterized protein</fullName>
    </submittedName>
</protein>
<sequence length="50" mass="5667">MDEKEVGYRKGMGPVQVAAAASHFPLFLCVLLVWHYRVVRLRVLKLNAAI</sequence>
<name>A0A834WDJ8_9FABA</name>
<proteinExistence type="predicted"/>
<evidence type="ECO:0000313" key="3">
    <source>
        <dbReference type="Proteomes" id="UP000634136"/>
    </source>
</evidence>
<keyword evidence="1" id="KW-0472">Membrane</keyword>
<evidence type="ECO:0000256" key="1">
    <source>
        <dbReference type="SAM" id="Phobius"/>
    </source>
</evidence>
<accession>A0A834WDJ8</accession>
<reference evidence="2" key="1">
    <citation type="submission" date="2020-09" db="EMBL/GenBank/DDBJ databases">
        <title>Genome-Enabled Discovery of Anthraquinone Biosynthesis in Senna tora.</title>
        <authorList>
            <person name="Kang S.-H."/>
            <person name="Pandey R.P."/>
            <person name="Lee C.-M."/>
            <person name="Sim J.-S."/>
            <person name="Jeong J.-T."/>
            <person name="Choi B.-S."/>
            <person name="Jung M."/>
            <person name="Ginzburg D."/>
            <person name="Zhao K."/>
            <person name="Won S.Y."/>
            <person name="Oh T.-J."/>
            <person name="Yu Y."/>
            <person name="Kim N.-H."/>
            <person name="Lee O.R."/>
            <person name="Lee T.-H."/>
            <person name="Bashyal P."/>
            <person name="Kim T.-S."/>
            <person name="Lee W.-H."/>
            <person name="Kawkins C."/>
            <person name="Kim C.-K."/>
            <person name="Kim J.S."/>
            <person name="Ahn B.O."/>
            <person name="Rhee S.Y."/>
            <person name="Sohng J.K."/>
        </authorList>
    </citation>
    <scope>NUCLEOTIDE SEQUENCE</scope>
    <source>
        <tissue evidence="2">Leaf</tissue>
    </source>
</reference>
<keyword evidence="1" id="KW-0812">Transmembrane</keyword>
<comment type="caution">
    <text evidence="2">The sequence shown here is derived from an EMBL/GenBank/DDBJ whole genome shotgun (WGS) entry which is preliminary data.</text>
</comment>
<keyword evidence="3" id="KW-1185">Reference proteome</keyword>